<reference evidence="2" key="1">
    <citation type="submission" date="2014-07" db="EMBL/GenBank/DDBJ databases">
        <authorList>
            <person name="Martin A.A"/>
            <person name="De Silva N."/>
        </authorList>
    </citation>
    <scope>NUCLEOTIDE SEQUENCE</scope>
</reference>
<feature type="compositionally biased region" description="Polar residues" evidence="1">
    <location>
        <begin position="24"/>
        <end position="40"/>
    </location>
</feature>
<proteinExistence type="predicted"/>
<evidence type="ECO:0000313" key="2">
    <source>
        <dbReference type="Proteomes" id="UP000035680"/>
    </source>
</evidence>
<name>A0A0K0FP92_STRVS</name>
<dbReference type="WBParaSite" id="SVE_1094400.1">
    <property type="protein sequence ID" value="SVE_1094400.1"/>
    <property type="gene ID" value="SVE_1094400"/>
</dbReference>
<sequence length="88" mass="10494">MPHINEDSNKKKINRWTKSEISNFQGTSYSNEDNSDSTKQSMKKDYVDEKPVPLRYLIPLEWEKKNEDNFFTYVRLNELPACSFSRIK</sequence>
<organism evidence="2 3">
    <name type="scientific">Strongyloides venezuelensis</name>
    <name type="common">Threadworm</name>
    <dbReference type="NCBI Taxonomy" id="75913"/>
    <lineage>
        <taxon>Eukaryota</taxon>
        <taxon>Metazoa</taxon>
        <taxon>Ecdysozoa</taxon>
        <taxon>Nematoda</taxon>
        <taxon>Chromadorea</taxon>
        <taxon>Rhabditida</taxon>
        <taxon>Tylenchina</taxon>
        <taxon>Panagrolaimomorpha</taxon>
        <taxon>Strongyloidoidea</taxon>
        <taxon>Strongyloididae</taxon>
        <taxon>Strongyloides</taxon>
    </lineage>
</organism>
<evidence type="ECO:0000256" key="1">
    <source>
        <dbReference type="SAM" id="MobiDB-lite"/>
    </source>
</evidence>
<protein>
    <submittedName>
        <fullName evidence="3">Uncharacterized protein</fullName>
    </submittedName>
</protein>
<evidence type="ECO:0000313" key="3">
    <source>
        <dbReference type="WBParaSite" id="SVE_1094400.1"/>
    </source>
</evidence>
<feature type="region of interest" description="Disordered" evidence="1">
    <location>
        <begin position="24"/>
        <end position="45"/>
    </location>
</feature>
<accession>A0A0K0FP92</accession>
<reference evidence="3" key="2">
    <citation type="submission" date="2015-08" db="UniProtKB">
        <authorList>
            <consortium name="WormBaseParasite"/>
        </authorList>
    </citation>
    <scope>IDENTIFICATION</scope>
</reference>
<dbReference type="Proteomes" id="UP000035680">
    <property type="component" value="Unassembled WGS sequence"/>
</dbReference>
<dbReference type="AlphaFoldDB" id="A0A0K0FP92"/>
<keyword evidence="2" id="KW-1185">Reference proteome</keyword>